<keyword evidence="11" id="KW-0963">Cytoplasm</keyword>
<keyword evidence="6 11" id="KW-0819">tRNA processing</keyword>
<dbReference type="SMART" id="SM01228">
    <property type="entry name" value="GIDA_assoc_3"/>
    <property type="match status" value="1"/>
</dbReference>
<evidence type="ECO:0000256" key="6">
    <source>
        <dbReference type="ARBA" id="ARBA00022694"/>
    </source>
</evidence>
<evidence type="ECO:0000313" key="13">
    <source>
        <dbReference type="EMBL" id="PJJ40206.1"/>
    </source>
</evidence>
<dbReference type="PANTHER" id="PTHR11806">
    <property type="entry name" value="GLUCOSE INHIBITED DIVISION PROTEIN A"/>
    <property type="match status" value="1"/>
</dbReference>
<evidence type="ECO:0000256" key="1">
    <source>
        <dbReference type="ARBA" id="ARBA00001974"/>
    </source>
</evidence>
<dbReference type="HAMAP" id="MF_00129">
    <property type="entry name" value="MnmG_GidA"/>
    <property type="match status" value="1"/>
</dbReference>
<comment type="subunit">
    <text evidence="9 11">Homodimer. Heterotetramer of two MnmE and two MnmG subunits.</text>
</comment>
<dbReference type="InterPro" id="IPR002218">
    <property type="entry name" value="MnmG-rel"/>
</dbReference>
<dbReference type="PRINTS" id="PR00411">
    <property type="entry name" value="PNDRDTASEI"/>
</dbReference>
<proteinExistence type="inferred from homology"/>
<dbReference type="PANTHER" id="PTHR11806:SF0">
    <property type="entry name" value="PROTEIN MTO1 HOMOLOG, MITOCHONDRIAL"/>
    <property type="match status" value="1"/>
</dbReference>
<comment type="similarity">
    <text evidence="3 11">Belongs to the MnmG family.</text>
</comment>
<dbReference type="PROSITE" id="PS01280">
    <property type="entry name" value="GIDA_1"/>
    <property type="match status" value="1"/>
</dbReference>
<dbReference type="Proteomes" id="UP000231134">
    <property type="component" value="Unassembled WGS sequence"/>
</dbReference>
<dbReference type="RefSeq" id="WP_100424321.1">
    <property type="nucleotide sequence ID" value="NZ_PGEX01000001.1"/>
</dbReference>
<dbReference type="OrthoDB" id="9815560at2"/>
<keyword evidence="5 11" id="KW-0285">Flavoprotein</keyword>
<dbReference type="SUPFAM" id="SSF51905">
    <property type="entry name" value="FAD/NAD(P)-binding domain"/>
    <property type="match status" value="1"/>
</dbReference>
<sequence length="620" mass="68517">MSAIQNSFDVVVIGGGHAGIEAAHAAWKIGVKTAMITMELDAIGRMSCNPAVGGVSKGQIVRDIDALGGLMGLLTDKAGIQFRMLNLSKGPAVWGPRAQCDLKAYSRVARETLENCKGLHLIQGELAAFDRMPNGKMELTLLSGKRFETKTLVITSGTFLASKMFTGLETSIGGRVGEPSADALSKSILSNGLRLRRLKTGTPSRLDPSTINFNILQEQPGDENPWPMSDRSAGPIDNGNCCWITRTNIKTHDILRSGFKDSPMFSGRIKGKGPRYCPSIEDKINRFGDKDGHQLFLEPETKDVERVYLNGFSSSLPAEIQLDALHTIQGLEKVRVMQIGYAVEYDSIDATQLYPTFECKTIPGLYFAGQVCGTSGYEEAAGQGMIAGINAALKTQNAEPFMLGRSESYIGVMADDLSHFLLDEPYRMFTSRAEYRLFLRSDNADSRLKDRARKIGMIDDAQYAAWETRKAEMARVQKYLAETPVTAAEINPFLEAAGQAPTRESIRLNTVLRRPGIDPEAFFQKFVPNSKLIRRDMWNLFAEEAYAGFFARQAKEIEHEKKMDRIKLAPDTDFSQISALSIESRERLAEARPLTVGSASRIPGIRPSDIMVLTHWVENH</sequence>
<evidence type="ECO:0000313" key="14">
    <source>
        <dbReference type="Proteomes" id="UP000231134"/>
    </source>
</evidence>
<keyword evidence="7 11" id="KW-0274">FAD</keyword>
<feature type="domain" description="tRNA uridine 5-carboxymethylaminomethyl modification enzyme C-terminal subdomain" evidence="12">
    <location>
        <begin position="544"/>
        <end position="615"/>
    </location>
</feature>
<comment type="caution">
    <text evidence="13">The sequence shown here is derived from an EMBL/GenBank/DDBJ whole genome shotgun (WGS) entry which is preliminary data.</text>
</comment>
<evidence type="ECO:0000259" key="12">
    <source>
        <dbReference type="SMART" id="SM01228"/>
    </source>
</evidence>
<dbReference type="Pfam" id="PF13932">
    <property type="entry name" value="SAM_GIDA_C"/>
    <property type="match status" value="1"/>
</dbReference>
<comment type="subcellular location">
    <subcellularLocation>
        <location evidence="11">Cytoplasm</location>
    </subcellularLocation>
</comment>
<keyword evidence="8 11" id="KW-0520">NAD</keyword>
<feature type="binding site" evidence="11">
    <location>
        <begin position="273"/>
        <end position="287"/>
    </location>
    <ligand>
        <name>NAD(+)</name>
        <dbReference type="ChEBI" id="CHEBI:57540"/>
    </ligand>
</feature>
<evidence type="ECO:0000256" key="5">
    <source>
        <dbReference type="ARBA" id="ARBA00022630"/>
    </source>
</evidence>
<dbReference type="Pfam" id="PF01134">
    <property type="entry name" value="GIDA"/>
    <property type="match status" value="1"/>
</dbReference>
<dbReference type="Gene3D" id="3.50.50.60">
    <property type="entry name" value="FAD/NAD(P)-binding domain"/>
    <property type="match status" value="2"/>
</dbReference>
<keyword evidence="14" id="KW-1185">Reference proteome</keyword>
<dbReference type="InterPro" id="IPR026904">
    <property type="entry name" value="MnmG_C"/>
</dbReference>
<dbReference type="InterPro" id="IPR044920">
    <property type="entry name" value="MnmG_C_subdom_sf"/>
</dbReference>
<dbReference type="Gene3D" id="1.10.10.1800">
    <property type="entry name" value="tRNA uridine 5-carboxymethylaminomethyl modification enzyme MnmG/GidA"/>
    <property type="match status" value="1"/>
</dbReference>
<dbReference type="InterPro" id="IPR004416">
    <property type="entry name" value="MnmG"/>
</dbReference>
<dbReference type="GO" id="GO:0050660">
    <property type="term" value="F:flavin adenine dinucleotide binding"/>
    <property type="evidence" value="ECO:0007669"/>
    <property type="project" value="UniProtKB-UniRule"/>
</dbReference>
<organism evidence="13 14">
    <name type="scientific">Hallerella succinigenes</name>
    <dbReference type="NCBI Taxonomy" id="1896222"/>
    <lineage>
        <taxon>Bacteria</taxon>
        <taxon>Pseudomonadati</taxon>
        <taxon>Fibrobacterota</taxon>
        <taxon>Fibrobacteria</taxon>
        <taxon>Fibrobacterales</taxon>
        <taxon>Fibrobacteraceae</taxon>
        <taxon>Hallerella</taxon>
    </lineage>
</organism>
<dbReference type="InterPro" id="IPR040131">
    <property type="entry name" value="MnmG_N"/>
</dbReference>
<reference evidence="13 14" key="1">
    <citation type="submission" date="2017-11" db="EMBL/GenBank/DDBJ databases">
        <title>Animal gut microbial communities from fecal samples from Wisconsin, USA.</title>
        <authorList>
            <person name="Neumann A."/>
        </authorList>
    </citation>
    <scope>NUCLEOTIDE SEQUENCE [LARGE SCALE GENOMIC DNA]</scope>
    <source>
        <strain evidence="13 14">UWS3</strain>
    </source>
</reference>
<protein>
    <recommendedName>
        <fullName evidence="4 11">tRNA uridine 5-carboxymethylaminomethyl modification enzyme MnmG</fullName>
    </recommendedName>
    <alternativeName>
        <fullName evidence="10 11">Glucose-inhibited division protein A</fullName>
    </alternativeName>
</protein>
<feature type="binding site" evidence="11">
    <location>
        <begin position="14"/>
        <end position="19"/>
    </location>
    <ligand>
        <name>FAD</name>
        <dbReference type="ChEBI" id="CHEBI:57692"/>
    </ligand>
</feature>
<gene>
    <name evidence="11" type="primary">mnmG</name>
    <name evidence="11" type="synonym">gidA</name>
    <name evidence="13" type="ORF">BGX16_0119</name>
</gene>
<comment type="caution">
    <text evidence="11">Lacks conserved residue(s) required for the propagation of feature annotation.</text>
</comment>
<dbReference type="InterPro" id="IPR036188">
    <property type="entry name" value="FAD/NAD-bd_sf"/>
</dbReference>
<comment type="function">
    <text evidence="2 11">NAD-binding protein involved in the addition of a carboxymethylaminomethyl (cmnm) group at the wobble position (U34) of certain tRNAs, forming tRNA-cmnm(5)s(2)U34.</text>
</comment>
<evidence type="ECO:0000256" key="8">
    <source>
        <dbReference type="ARBA" id="ARBA00023027"/>
    </source>
</evidence>
<evidence type="ECO:0000256" key="9">
    <source>
        <dbReference type="ARBA" id="ARBA00025948"/>
    </source>
</evidence>
<dbReference type="AlphaFoldDB" id="A0A2M9A3A7"/>
<dbReference type="Gene3D" id="1.10.150.570">
    <property type="entry name" value="GidA associated domain, C-terminal subdomain"/>
    <property type="match status" value="1"/>
</dbReference>
<dbReference type="Pfam" id="PF21680">
    <property type="entry name" value="GIDA_C_1st"/>
    <property type="match status" value="1"/>
</dbReference>
<accession>A0A2M9A3A7</accession>
<evidence type="ECO:0000256" key="11">
    <source>
        <dbReference type="HAMAP-Rule" id="MF_00129"/>
    </source>
</evidence>
<evidence type="ECO:0000256" key="7">
    <source>
        <dbReference type="ARBA" id="ARBA00022827"/>
    </source>
</evidence>
<dbReference type="InterPro" id="IPR020595">
    <property type="entry name" value="MnmG-rel_CS"/>
</dbReference>
<evidence type="ECO:0000256" key="10">
    <source>
        <dbReference type="ARBA" id="ARBA00031800"/>
    </source>
</evidence>
<dbReference type="FunFam" id="3.50.50.60:FF:000002">
    <property type="entry name" value="tRNA uridine 5-carboxymethylaminomethyl modification enzyme MnmG"/>
    <property type="match status" value="1"/>
</dbReference>
<comment type="cofactor">
    <cofactor evidence="1 11">
        <name>FAD</name>
        <dbReference type="ChEBI" id="CHEBI:57692"/>
    </cofactor>
</comment>
<dbReference type="NCBIfam" id="TIGR00136">
    <property type="entry name" value="mnmG_gidA"/>
    <property type="match status" value="1"/>
</dbReference>
<evidence type="ECO:0000256" key="3">
    <source>
        <dbReference type="ARBA" id="ARBA00007653"/>
    </source>
</evidence>
<dbReference type="InterPro" id="IPR047001">
    <property type="entry name" value="MnmG_C_subdom"/>
</dbReference>
<dbReference type="GO" id="GO:0005829">
    <property type="term" value="C:cytosol"/>
    <property type="evidence" value="ECO:0007669"/>
    <property type="project" value="TreeGrafter"/>
</dbReference>
<evidence type="ECO:0000256" key="2">
    <source>
        <dbReference type="ARBA" id="ARBA00003717"/>
    </source>
</evidence>
<dbReference type="EMBL" id="PGEX01000001">
    <property type="protein sequence ID" value="PJJ40206.1"/>
    <property type="molecule type" value="Genomic_DNA"/>
</dbReference>
<dbReference type="InterPro" id="IPR049312">
    <property type="entry name" value="GIDA_C_N"/>
</dbReference>
<dbReference type="GO" id="GO:0030488">
    <property type="term" value="P:tRNA methylation"/>
    <property type="evidence" value="ECO:0007669"/>
    <property type="project" value="TreeGrafter"/>
</dbReference>
<name>A0A2M9A3A7_9BACT</name>
<dbReference type="GO" id="GO:0002098">
    <property type="term" value="P:tRNA wobble uridine modification"/>
    <property type="evidence" value="ECO:0007669"/>
    <property type="project" value="InterPro"/>
</dbReference>
<evidence type="ECO:0000256" key="4">
    <source>
        <dbReference type="ARBA" id="ARBA00020461"/>
    </source>
</evidence>